<feature type="binding site" evidence="1">
    <location>
        <position position="268"/>
    </location>
    <ligand>
        <name>Mg(2+)</name>
        <dbReference type="ChEBI" id="CHEBI:18420"/>
        <label>1</label>
    </ligand>
</feature>
<dbReference type="InterPro" id="IPR036705">
    <property type="entry name" value="Ribosyl_crysJ1_sf"/>
</dbReference>
<feature type="binding site" evidence="1">
    <location>
        <position position="265"/>
    </location>
    <ligand>
        <name>Mg(2+)</name>
        <dbReference type="ChEBI" id="CHEBI:18420"/>
        <label>1</label>
    </ligand>
</feature>
<gene>
    <name evidence="2" type="ORF">GCM10017581_094040</name>
</gene>
<evidence type="ECO:0000313" key="2">
    <source>
        <dbReference type="EMBL" id="GLL07650.1"/>
    </source>
</evidence>
<keyword evidence="3" id="KW-1185">Reference proteome</keyword>
<organism evidence="2 3">
    <name type="scientific">Dactylosporangium matsuzakiense</name>
    <dbReference type="NCBI Taxonomy" id="53360"/>
    <lineage>
        <taxon>Bacteria</taxon>
        <taxon>Bacillati</taxon>
        <taxon>Actinomycetota</taxon>
        <taxon>Actinomycetes</taxon>
        <taxon>Micromonosporales</taxon>
        <taxon>Micromonosporaceae</taxon>
        <taxon>Dactylosporangium</taxon>
    </lineage>
</organism>
<dbReference type="Proteomes" id="UP001143480">
    <property type="component" value="Unassembled WGS sequence"/>
</dbReference>
<dbReference type="AlphaFoldDB" id="A0A9W6KUX2"/>
<dbReference type="InterPro" id="IPR005502">
    <property type="entry name" value="Ribosyl_crysJ1"/>
</dbReference>
<dbReference type="InterPro" id="IPR050792">
    <property type="entry name" value="ADP-ribosylglycohydrolase"/>
</dbReference>
<keyword evidence="2" id="KW-0378">Hydrolase</keyword>
<feature type="binding site" evidence="1">
    <location>
        <position position="55"/>
    </location>
    <ligand>
        <name>Mg(2+)</name>
        <dbReference type="ChEBI" id="CHEBI:18420"/>
        <label>1</label>
    </ligand>
</feature>
<comment type="cofactor">
    <cofactor evidence="1">
        <name>Mg(2+)</name>
        <dbReference type="ChEBI" id="CHEBI:18420"/>
    </cofactor>
    <text evidence="1">Binds 2 magnesium ions per subunit.</text>
</comment>
<feature type="binding site" evidence="1">
    <location>
        <position position="56"/>
    </location>
    <ligand>
        <name>Mg(2+)</name>
        <dbReference type="ChEBI" id="CHEBI:18420"/>
        <label>1</label>
    </ligand>
</feature>
<dbReference type="EMBL" id="BSFP01000105">
    <property type="protein sequence ID" value="GLL07650.1"/>
    <property type="molecule type" value="Genomic_DNA"/>
</dbReference>
<dbReference type="SUPFAM" id="SSF101478">
    <property type="entry name" value="ADP-ribosylglycohydrolase"/>
    <property type="match status" value="1"/>
</dbReference>
<keyword evidence="1" id="KW-0479">Metal-binding</keyword>
<evidence type="ECO:0000256" key="1">
    <source>
        <dbReference type="PIRSR" id="PIRSR605502-1"/>
    </source>
</evidence>
<name>A0A9W6KUX2_9ACTN</name>
<keyword evidence="1" id="KW-0460">Magnesium</keyword>
<dbReference type="PANTHER" id="PTHR16222:SF12">
    <property type="entry name" value="ADP-RIBOSYLGLYCOHYDROLASE-RELATED"/>
    <property type="match status" value="1"/>
</dbReference>
<proteinExistence type="predicted"/>
<feature type="binding site" evidence="1">
    <location>
        <position position="54"/>
    </location>
    <ligand>
        <name>Mg(2+)</name>
        <dbReference type="ChEBI" id="CHEBI:18420"/>
        <label>1</label>
    </ligand>
</feature>
<dbReference type="GO" id="GO:0046872">
    <property type="term" value="F:metal ion binding"/>
    <property type="evidence" value="ECO:0007669"/>
    <property type="project" value="UniProtKB-KW"/>
</dbReference>
<dbReference type="GO" id="GO:0016787">
    <property type="term" value="F:hydrolase activity"/>
    <property type="evidence" value="ECO:0007669"/>
    <property type="project" value="UniProtKB-KW"/>
</dbReference>
<feature type="binding site" evidence="1">
    <location>
        <position position="267"/>
    </location>
    <ligand>
        <name>Mg(2+)</name>
        <dbReference type="ChEBI" id="CHEBI:18420"/>
        <label>1</label>
    </ligand>
</feature>
<reference evidence="2" key="2">
    <citation type="submission" date="2023-01" db="EMBL/GenBank/DDBJ databases">
        <authorList>
            <person name="Sun Q."/>
            <person name="Evtushenko L."/>
        </authorList>
    </citation>
    <scope>NUCLEOTIDE SEQUENCE</scope>
    <source>
        <strain evidence="2">VKM Ac-1321</strain>
    </source>
</reference>
<accession>A0A9W6KUX2</accession>
<protein>
    <submittedName>
        <fullName evidence="2">Hydrolase</fullName>
    </submittedName>
</protein>
<comment type="caution">
    <text evidence="2">The sequence shown here is derived from an EMBL/GenBank/DDBJ whole genome shotgun (WGS) entry which is preliminary data.</text>
</comment>
<evidence type="ECO:0000313" key="3">
    <source>
        <dbReference type="Proteomes" id="UP001143480"/>
    </source>
</evidence>
<dbReference type="Pfam" id="PF03747">
    <property type="entry name" value="ADP_ribosyl_GH"/>
    <property type="match status" value="1"/>
</dbReference>
<dbReference type="PANTHER" id="PTHR16222">
    <property type="entry name" value="ADP-RIBOSYLGLYCOHYDROLASE"/>
    <property type="match status" value="1"/>
</dbReference>
<sequence>MLRSQTAMTDLPLCRDSLDGLSVGDALGAQFFVPGTTFQDLLDGTAPAGSWPWTDDTEMALSLVAELHADGHINQDRLARRFAEHFEPYRGYGGGAVVILRRIRNGEPWRDVTRDAFGGQGSMGNGAAMRVAPLGAFHAGDTKTAALEALRSAEITHAHAEGILGAVAVAVAAAEAGWARLVRNRPTPAELLDAVAGFLVDSQILTGVRRAKHLLRASVGEAAHELGNGTQILAQDTVPFALWVAATHLDDYPAAIRACVEAGGDVDTTGAIVGGIVAAYTGRAGIPEAWLTQREPLAESGIGAGGAENR</sequence>
<reference evidence="2" key="1">
    <citation type="journal article" date="2014" name="Int. J. Syst. Evol. Microbiol.">
        <title>Complete genome sequence of Corynebacterium casei LMG S-19264T (=DSM 44701T), isolated from a smear-ripened cheese.</title>
        <authorList>
            <consortium name="US DOE Joint Genome Institute (JGI-PGF)"/>
            <person name="Walter F."/>
            <person name="Albersmeier A."/>
            <person name="Kalinowski J."/>
            <person name="Ruckert C."/>
        </authorList>
    </citation>
    <scope>NUCLEOTIDE SEQUENCE</scope>
    <source>
        <strain evidence="2">VKM Ac-1321</strain>
    </source>
</reference>
<dbReference type="Gene3D" id="1.10.4080.10">
    <property type="entry name" value="ADP-ribosylation/Crystallin J1"/>
    <property type="match status" value="1"/>
</dbReference>